<proteinExistence type="predicted"/>
<name>A0A2N9AHE1_METEX</name>
<protein>
    <recommendedName>
        <fullName evidence="4">AsmA-like C-terminal domain-containing protein</fullName>
    </recommendedName>
</protein>
<sequence length="260" mass="27812">MAGSDGSLSLKLTGGGDTMPRLELDARITLKPEDAPDADRVRRGLVPEAEGTARLTVGPPVQPAGAVLPLTLAAKFASRGPLVQAKTVELELDPGGKAARLSGNGRLDLREARLGLTLRTRRLDLDGLLLSGGARGLLVQGLTSGALTPPLLLDLDLSAESVALGLDDWADVGFRGTFDRTGGLVLRRFEGRAPGGRDRRGDRRGRAVGLAALHRAYRRRDTQLGGTGALSRPDRRRGERDGYSRRTRFRDRHGPLCGRH</sequence>
<dbReference type="Proteomes" id="UP000233769">
    <property type="component" value="Chromosome tk0001"/>
</dbReference>
<evidence type="ECO:0000313" key="2">
    <source>
        <dbReference type="EMBL" id="SOR26612.1"/>
    </source>
</evidence>
<dbReference type="EMBL" id="LT962688">
    <property type="protein sequence ID" value="SOR26612.1"/>
    <property type="molecule type" value="Genomic_DNA"/>
</dbReference>
<dbReference type="AlphaFoldDB" id="A0A2N9AHE1"/>
<feature type="region of interest" description="Disordered" evidence="1">
    <location>
        <begin position="222"/>
        <end position="260"/>
    </location>
</feature>
<accession>A0A2N9AHE1</accession>
<evidence type="ECO:0000313" key="3">
    <source>
        <dbReference type="Proteomes" id="UP000233769"/>
    </source>
</evidence>
<evidence type="ECO:0008006" key="4">
    <source>
        <dbReference type="Google" id="ProtNLM"/>
    </source>
</evidence>
<evidence type="ECO:0000256" key="1">
    <source>
        <dbReference type="SAM" id="MobiDB-lite"/>
    </source>
</evidence>
<gene>
    <name evidence="2" type="ORF">TK0001_0010</name>
</gene>
<organism evidence="2 3">
    <name type="scientific">Methylorubrum extorquens</name>
    <name type="common">Methylobacterium dichloromethanicum</name>
    <name type="synonym">Methylobacterium extorquens</name>
    <dbReference type="NCBI Taxonomy" id="408"/>
    <lineage>
        <taxon>Bacteria</taxon>
        <taxon>Pseudomonadati</taxon>
        <taxon>Pseudomonadota</taxon>
        <taxon>Alphaproteobacteria</taxon>
        <taxon>Hyphomicrobiales</taxon>
        <taxon>Methylobacteriaceae</taxon>
        <taxon>Methylorubrum</taxon>
    </lineage>
</organism>
<feature type="compositionally biased region" description="Basic and acidic residues" evidence="1">
    <location>
        <begin position="232"/>
        <end position="244"/>
    </location>
</feature>
<reference evidence="3" key="1">
    <citation type="submission" date="2017-10" db="EMBL/GenBank/DDBJ databases">
        <authorList>
            <person name="Regsiter A."/>
            <person name="William W."/>
        </authorList>
    </citation>
    <scope>NUCLEOTIDE SEQUENCE [LARGE SCALE GENOMIC DNA]</scope>
</reference>